<dbReference type="Proteomes" id="UP000682733">
    <property type="component" value="Unassembled WGS sequence"/>
</dbReference>
<dbReference type="GO" id="GO:0036503">
    <property type="term" value="P:ERAD pathway"/>
    <property type="evidence" value="ECO:0007669"/>
    <property type="project" value="TreeGrafter"/>
</dbReference>
<dbReference type="Proteomes" id="UP000677228">
    <property type="component" value="Unassembled WGS sequence"/>
</dbReference>
<keyword evidence="3" id="KW-0645">Protease</keyword>
<comment type="subcellular location">
    <subcellularLocation>
        <location evidence="3">Cytoplasm</location>
    </subcellularLocation>
</comment>
<reference evidence="5" key="1">
    <citation type="submission" date="2021-02" db="EMBL/GenBank/DDBJ databases">
        <authorList>
            <person name="Nowell W R."/>
        </authorList>
    </citation>
    <scope>NUCLEOTIDE SEQUENCE</scope>
</reference>
<dbReference type="EC" id="3.4.19.12" evidence="3"/>
<comment type="catalytic activity">
    <reaction evidence="1 3">
        <text>Thiol-dependent hydrolysis of ester, thioester, amide, peptide and isopeptide bonds formed by the C-terminal Gly of ubiquitin (a 76-residue protein attached to proteins as an intracellular targeting signal).</text>
        <dbReference type="EC" id="3.4.19.12"/>
    </reaction>
</comment>
<organism evidence="5 7">
    <name type="scientific">Didymodactylos carnosus</name>
    <dbReference type="NCBI Taxonomy" id="1234261"/>
    <lineage>
        <taxon>Eukaryota</taxon>
        <taxon>Metazoa</taxon>
        <taxon>Spiralia</taxon>
        <taxon>Gnathifera</taxon>
        <taxon>Rotifera</taxon>
        <taxon>Eurotatoria</taxon>
        <taxon>Bdelloidea</taxon>
        <taxon>Philodinida</taxon>
        <taxon>Philodinidae</taxon>
        <taxon>Didymodactylos</taxon>
    </lineage>
</organism>
<dbReference type="GO" id="GO:0005634">
    <property type="term" value="C:nucleus"/>
    <property type="evidence" value="ECO:0007669"/>
    <property type="project" value="TreeGrafter"/>
</dbReference>
<accession>A0A8S2E7I0</accession>
<keyword evidence="2 3" id="KW-0378">Hydrolase</keyword>
<proteinExistence type="predicted"/>
<dbReference type="Gene3D" id="3.90.70.80">
    <property type="match status" value="1"/>
</dbReference>
<evidence type="ECO:0000313" key="7">
    <source>
        <dbReference type="Proteomes" id="UP000677228"/>
    </source>
</evidence>
<dbReference type="PANTHER" id="PTHR13312">
    <property type="entry name" value="HIV-INDUCED PROTEIN-7-LIKE PROTEASE"/>
    <property type="match status" value="1"/>
</dbReference>
<evidence type="ECO:0000256" key="3">
    <source>
        <dbReference type="RuleBase" id="RU367104"/>
    </source>
</evidence>
<dbReference type="EMBL" id="CAJNOK010011993">
    <property type="protein sequence ID" value="CAF1153314.1"/>
    <property type="molecule type" value="Genomic_DNA"/>
</dbReference>
<protein>
    <recommendedName>
        <fullName evidence="3">Ubiquitin thioesterase OTU</fullName>
        <ecNumber evidence="3">3.4.19.12</ecNumber>
    </recommendedName>
</protein>
<keyword evidence="3" id="KW-0963">Cytoplasm</keyword>
<feature type="domain" description="OTU" evidence="4">
    <location>
        <begin position="18"/>
        <end position="144"/>
    </location>
</feature>
<dbReference type="PROSITE" id="PS50802">
    <property type="entry name" value="OTU"/>
    <property type="match status" value="1"/>
</dbReference>
<evidence type="ECO:0000256" key="2">
    <source>
        <dbReference type="ARBA" id="ARBA00022801"/>
    </source>
</evidence>
<dbReference type="GO" id="GO:0030968">
    <property type="term" value="P:endoplasmic reticulum unfolded protein response"/>
    <property type="evidence" value="ECO:0007669"/>
    <property type="project" value="TreeGrafter"/>
</dbReference>
<keyword evidence="3" id="KW-0788">Thiol protease</keyword>
<dbReference type="AlphaFoldDB" id="A0A8S2E7I0"/>
<dbReference type="GO" id="GO:0005829">
    <property type="term" value="C:cytosol"/>
    <property type="evidence" value="ECO:0007669"/>
    <property type="project" value="TreeGrafter"/>
</dbReference>
<dbReference type="GO" id="GO:0016579">
    <property type="term" value="P:protein deubiquitination"/>
    <property type="evidence" value="ECO:0007669"/>
    <property type="project" value="TreeGrafter"/>
</dbReference>
<gene>
    <name evidence="5" type="ORF">OVA965_LOCUS21718</name>
    <name evidence="6" type="ORF">TMI583_LOCUS22426</name>
</gene>
<comment type="caution">
    <text evidence="5">The sequence shown here is derived from an EMBL/GenBank/DDBJ whole genome shotgun (WGS) entry which is preliminary data.</text>
</comment>
<sequence>MIDMTTTTDYSNQEFVFVRYSACEEDGSCLFDTIRKIINNGLTIQDYRNLAAEKLKKKYSSDVEINGRPRDEYCQFITQKGSWGGADDLQIFAEHFLIDFRVLILTDARITSVQSFGEHLNNLIGFAYLLYDCDKKHYDPLILFKTDGTLIGTVFENNSSNYIESILQDTFIHRINSTGIIPTASCFKLSEIYSSNGCQNEQYLVYYNSLAVPIRSEEHVFQSSPTVPHPIVTQIEDGNESNIIMAEDVRHESPLVVERNDTDNYVEANDWNMGNVDEAMEQQEFTNSEHIVLQPSQEQTIFSSQATVADLSSTNSCFMPEGPEIIDQPNRYQYAKYLSDLARHGTFEKSFFQNVQSGPNERGSPGTTIKTEWQGLYMEAAMCTHDEKDHPSRLIPEHSKKDANDKLIIPTHPDVIADISNEIIKIETKSSTSHKKMIIDGKLNVARIAFTVCERVTDELFVARTKTTYSSLMKLGFGEPMPGEITKRYLCDYGGEKIEIPFSGGRITKADFELWLNGKKLDRKNFKKPKNSILLQSPAQTSNEQRGVHILLRRENLCDSVEKKSIVYDDVVNIEIPYVKHQGNDI</sequence>
<dbReference type="GO" id="GO:0004843">
    <property type="term" value="F:cysteine-type deubiquitinase activity"/>
    <property type="evidence" value="ECO:0007669"/>
    <property type="project" value="UniProtKB-UniRule"/>
</dbReference>
<keyword evidence="3" id="KW-0833">Ubl conjugation pathway</keyword>
<dbReference type="InterPro" id="IPR003323">
    <property type="entry name" value="OTU_dom"/>
</dbReference>
<evidence type="ECO:0000313" key="5">
    <source>
        <dbReference type="EMBL" id="CAF1153314.1"/>
    </source>
</evidence>
<dbReference type="EMBL" id="CAJOBA010032209">
    <property type="protein sequence ID" value="CAF3962628.1"/>
    <property type="molecule type" value="Genomic_DNA"/>
</dbReference>
<evidence type="ECO:0000313" key="6">
    <source>
        <dbReference type="EMBL" id="CAF3962628.1"/>
    </source>
</evidence>
<evidence type="ECO:0000256" key="1">
    <source>
        <dbReference type="ARBA" id="ARBA00000707"/>
    </source>
</evidence>
<dbReference type="PANTHER" id="PTHR13312:SF0">
    <property type="entry name" value="UBIQUITIN THIOESTERASE OTU1"/>
    <property type="match status" value="1"/>
</dbReference>
<evidence type="ECO:0000259" key="4">
    <source>
        <dbReference type="PROSITE" id="PS50802"/>
    </source>
</evidence>
<name>A0A8S2E7I0_9BILA</name>
<comment type="function">
    <text evidence="3">Hydrolase that can remove conjugated ubiquitin from proteins and may therefore play an important regulatory role at the level of protein turnover by preventing degradation.</text>
</comment>